<dbReference type="PATRIC" id="fig|1203610.3.peg.3587"/>
<evidence type="ECO:0000256" key="5">
    <source>
        <dbReference type="PIRSR" id="PIRSR606710-1"/>
    </source>
</evidence>
<feature type="chain" id="PRO_5002489316" description="Extracellular endo-alpha-(1-&gt;5)-L-arabinanase C-terminal domain-containing protein" evidence="8">
    <location>
        <begin position="26"/>
        <end position="498"/>
    </location>
</feature>
<feature type="signal peptide" evidence="8">
    <location>
        <begin position="1"/>
        <end position="25"/>
    </location>
</feature>
<evidence type="ECO:0000256" key="7">
    <source>
        <dbReference type="RuleBase" id="RU361187"/>
    </source>
</evidence>
<evidence type="ECO:0000256" key="1">
    <source>
        <dbReference type="ARBA" id="ARBA00004834"/>
    </source>
</evidence>
<evidence type="ECO:0000256" key="4">
    <source>
        <dbReference type="ARBA" id="ARBA00023295"/>
    </source>
</evidence>
<feature type="site" description="Important for catalytic activity, responsible for pKa modulation of the active site Glu and correct orientation of both the proton donor and substrate" evidence="6">
    <location>
        <position position="197"/>
    </location>
</feature>
<accession>A0A0F5J7Z9</accession>
<comment type="similarity">
    <text evidence="2 7">Belongs to the glycosyl hydrolase 43 family.</text>
</comment>
<dbReference type="EMBL" id="AQHW01000017">
    <property type="protein sequence ID" value="KKB53939.1"/>
    <property type="molecule type" value="Genomic_DNA"/>
</dbReference>
<evidence type="ECO:0000313" key="11">
    <source>
        <dbReference type="Proteomes" id="UP000033035"/>
    </source>
</evidence>
<evidence type="ECO:0000256" key="6">
    <source>
        <dbReference type="PIRSR" id="PIRSR606710-2"/>
    </source>
</evidence>
<evidence type="ECO:0000259" key="9">
    <source>
        <dbReference type="Pfam" id="PF16369"/>
    </source>
</evidence>
<dbReference type="InterPro" id="IPR050727">
    <property type="entry name" value="GH43_arabinanases"/>
</dbReference>
<keyword evidence="3 7" id="KW-0378">Hydrolase</keyword>
<keyword evidence="8" id="KW-0732">Signal</keyword>
<dbReference type="GO" id="GO:0005975">
    <property type="term" value="P:carbohydrate metabolic process"/>
    <property type="evidence" value="ECO:0007669"/>
    <property type="project" value="InterPro"/>
</dbReference>
<protein>
    <recommendedName>
        <fullName evidence="9">Extracellular endo-alpha-(1-&gt;5)-L-arabinanase C-terminal domain-containing protein</fullName>
    </recommendedName>
</protein>
<feature type="active site" description="Proton acceptor" evidence="5">
    <location>
        <position position="61"/>
    </location>
</feature>
<gene>
    <name evidence="10" type="ORF">HMPREF1536_03520</name>
</gene>
<comment type="caution">
    <text evidence="10">The sequence shown here is derived from an EMBL/GenBank/DDBJ whole genome shotgun (WGS) entry which is preliminary data.</text>
</comment>
<keyword evidence="4 7" id="KW-0326">Glycosidase</keyword>
<comment type="pathway">
    <text evidence="1">Glycan metabolism; L-arabinan degradation.</text>
</comment>
<dbReference type="PROSITE" id="PS51257">
    <property type="entry name" value="PROKAR_LIPOPROTEIN"/>
    <property type="match status" value="1"/>
</dbReference>
<dbReference type="STRING" id="1203610.HMPREF1536_03520"/>
<evidence type="ECO:0000256" key="8">
    <source>
        <dbReference type="SAM" id="SignalP"/>
    </source>
</evidence>
<dbReference type="HOGENOM" id="CLU_009397_1_2_10"/>
<sequence length="498" mass="56754">MCKTIIKAAILMAATTLVVSGCSLGRQPVTPEKNPNPWKDDYTSVSAMKDYRSWGTYNVHDPACRKIGDTFYLYSTDAIFRENKEEAKEAGVPLGYIQVRKSKDLVNWEFAGWAFPEIPAEAVEHVRSHADGEGATNIWAPYLVQYKDKYRLYYCVSAFAKSISYLGMAESDSPEGPWELKGCVVKTDSTSVMNAIDPSVVITENGEHWMVYGSYFGGLYEMQLDPETGLAMRIGDQGHCIARRADGKKDNIEAPEIVYNPELKKYYLFVSYDPLMTTYNIRVGRSEKPEGPFYDLFGKDMSEETNNYPVLTHPYRFDNHPGWAGTAHCGVVNDNGRYFLMHQGRLSPANHLMDLHVREIFWTKDGWPVVSPERYAAIPQQEFIKDDFVGEWEMILIRDSKYERQLWAGQILWGEGELHDNEVNVSIHYTFTPDGKITGEQEGRWAYSPEKGLAIRIGEEEMQGLIPHMGQDWENEMKTILFTGLDSHGFSVWGKRVK</sequence>
<dbReference type="SUPFAM" id="SSF75005">
    <property type="entry name" value="Arabinanase/levansucrase/invertase"/>
    <property type="match status" value="1"/>
</dbReference>
<evidence type="ECO:0000256" key="2">
    <source>
        <dbReference type="ARBA" id="ARBA00009865"/>
    </source>
</evidence>
<dbReference type="Pfam" id="PF16369">
    <property type="entry name" value="GH43_C"/>
    <property type="match status" value="1"/>
</dbReference>
<dbReference type="Pfam" id="PF04616">
    <property type="entry name" value="Glyco_hydro_43"/>
    <property type="match status" value="1"/>
</dbReference>
<dbReference type="Gene3D" id="2.40.128.10">
    <property type="match status" value="1"/>
</dbReference>
<name>A0A0F5J7Z9_9BACT</name>
<dbReference type="InterPro" id="IPR023296">
    <property type="entry name" value="Glyco_hydro_beta-prop_sf"/>
</dbReference>
<organism evidence="10 11">
    <name type="scientific">Parabacteroides gordonii MS-1 = DSM 23371</name>
    <dbReference type="NCBI Taxonomy" id="1203610"/>
    <lineage>
        <taxon>Bacteria</taxon>
        <taxon>Pseudomonadati</taxon>
        <taxon>Bacteroidota</taxon>
        <taxon>Bacteroidia</taxon>
        <taxon>Bacteroidales</taxon>
        <taxon>Tannerellaceae</taxon>
        <taxon>Parabacteroides</taxon>
    </lineage>
</organism>
<evidence type="ECO:0000313" key="10">
    <source>
        <dbReference type="EMBL" id="KKB53939.1"/>
    </source>
</evidence>
<dbReference type="Proteomes" id="UP000033035">
    <property type="component" value="Unassembled WGS sequence"/>
</dbReference>
<dbReference type="AlphaFoldDB" id="A0A0F5J7Z9"/>
<feature type="active site" description="Proton donor" evidence="5">
    <location>
        <position position="253"/>
    </location>
</feature>
<reference evidence="10 11" key="1">
    <citation type="submission" date="2013-04" db="EMBL/GenBank/DDBJ databases">
        <title>The Genome Sequence of Parabacteroides gordonii DSM 23371.</title>
        <authorList>
            <consortium name="The Broad Institute Genomics Platform"/>
            <person name="Earl A."/>
            <person name="Ward D."/>
            <person name="Feldgarden M."/>
            <person name="Gevers D."/>
            <person name="Martens E."/>
            <person name="Sakamoto M."/>
            <person name="Benno Y."/>
            <person name="Suzuki N."/>
            <person name="Matsunaga N."/>
            <person name="Koshihara K."/>
            <person name="Seki M."/>
            <person name="Komiya H."/>
            <person name="Walker B."/>
            <person name="Young S."/>
            <person name="Zeng Q."/>
            <person name="Gargeya S."/>
            <person name="Fitzgerald M."/>
            <person name="Haas B."/>
            <person name="Abouelleil A."/>
            <person name="Allen A.W."/>
            <person name="Alvarado L."/>
            <person name="Arachchi H.M."/>
            <person name="Berlin A.M."/>
            <person name="Chapman S.B."/>
            <person name="Gainer-Dewar J."/>
            <person name="Goldberg J."/>
            <person name="Griggs A."/>
            <person name="Gujja S."/>
            <person name="Hansen M."/>
            <person name="Howarth C."/>
            <person name="Imamovic A."/>
            <person name="Ireland A."/>
            <person name="Larimer J."/>
            <person name="McCowan C."/>
            <person name="Murphy C."/>
            <person name="Pearson M."/>
            <person name="Poon T.W."/>
            <person name="Priest M."/>
            <person name="Roberts A."/>
            <person name="Saif S."/>
            <person name="Shea T."/>
            <person name="Sisk P."/>
            <person name="Sykes S."/>
            <person name="Wortman J."/>
            <person name="Nusbaum C."/>
            <person name="Birren B."/>
        </authorList>
    </citation>
    <scope>NUCLEOTIDE SEQUENCE [LARGE SCALE GENOMIC DNA]</scope>
    <source>
        <strain evidence="10 11">MS-1</strain>
    </source>
</reference>
<dbReference type="RefSeq" id="WP_044191618.1">
    <property type="nucleotide sequence ID" value="NZ_AUAE01000010.1"/>
</dbReference>
<proteinExistence type="inferred from homology"/>
<dbReference type="CDD" id="cd08998">
    <property type="entry name" value="GH43_Arb43a-like"/>
    <property type="match status" value="1"/>
</dbReference>
<keyword evidence="11" id="KW-1185">Reference proteome</keyword>
<dbReference type="Gene3D" id="2.115.10.20">
    <property type="entry name" value="Glycosyl hydrolase domain, family 43"/>
    <property type="match status" value="1"/>
</dbReference>
<dbReference type="InterPro" id="IPR032291">
    <property type="entry name" value="Abn2_C"/>
</dbReference>
<dbReference type="GO" id="GO:0004553">
    <property type="term" value="F:hydrolase activity, hydrolyzing O-glycosyl compounds"/>
    <property type="evidence" value="ECO:0007669"/>
    <property type="project" value="InterPro"/>
</dbReference>
<dbReference type="PANTHER" id="PTHR43301">
    <property type="entry name" value="ARABINAN ENDO-1,5-ALPHA-L-ARABINOSIDASE"/>
    <property type="match status" value="1"/>
</dbReference>
<dbReference type="PANTHER" id="PTHR43301:SF3">
    <property type="entry name" value="ARABINAN ENDO-1,5-ALPHA-L-ARABINOSIDASE A-RELATED"/>
    <property type="match status" value="1"/>
</dbReference>
<feature type="domain" description="Extracellular endo-alpha-(1-&gt;5)-L-arabinanase C-terminal" evidence="9">
    <location>
        <begin position="372"/>
        <end position="494"/>
    </location>
</feature>
<dbReference type="InterPro" id="IPR006710">
    <property type="entry name" value="Glyco_hydro_43"/>
</dbReference>
<evidence type="ECO:0000256" key="3">
    <source>
        <dbReference type="ARBA" id="ARBA00022801"/>
    </source>
</evidence>